<feature type="compositionally biased region" description="Basic and acidic residues" evidence="1">
    <location>
        <begin position="187"/>
        <end position="196"/>
    </location>
</feature>
<reference evidence="2 3" key="1">
    <citation type="journal article" date="2017" name="Environ. Microbiol.">
        <title>Decay of the glycolytic pathway and adaptation to intranuclear parasitism within Enterocytozoonidae microsporidia.</title>
        <authorList>
            <person name="Wiredu Boakye D."/>
            <person name="Jaroenlak P."/>
            <person name="Prachumwat A."/>
            <person name="Williams T.A."/>
            <person name="Bateman K.S."/>
            <person name="Itsathitphaisarn O."/>
            <person name="Sritunyalucksana K."/>
            <person name="Paszkiewicz K.H."/>
            <person name="Moore K.A."/>
            <person name="Stentiford G.D."/>
            <person name="Williams B.A."/>
        </authorList>
    </citation>
    <scope>NUCLEOTIDE SEQUENCE [LARGE SCALE GENOMIC DNA]</scope>
    <source>
        <strain evidence="2 3">GB1</strain>
    </source>
</reference>
<dbReference type="OrthoDB" id="2195811at2759"/>
<dbReference type="InterPro" id="IPR011051">
    <property type="entry name" value="RmlC_Cupin_sf"/>
</dbReference>
<name>A0A1Y1S6I8_9MICR</name>
<protein>
    <submittedName>
        <fullName evidence="2">Uncharacterized protein</fullName>
    </submittedName>
</protein>
<sequence length="376" mass="42970">MKKTYRPLKRIIENVERYKNKVVDMESMLKIKRDADGIENIDEYWSAAGKILETSQVMGTEECVKMLEENNKCMNDDKHKLETNKVDESIRKPLSMDGIEFSAETVDLQNAFIKTSIIKEETDCSDLEAGAIKEQIKIKDSEEFVIPKYIEDEVDNEIDFGDEFGHNVSVQNDALEDETIHIAANHVEPDNFDKSDTQNSQLKNEKQEENKMARMKLTRPRKTPVKKRVRDSPKKAAKKTAIKTRKTKAVSGVQRKQKRLIRPLPSISKSILNNSLDATPRKTAPKTTVSNCFKVVKISSDFKNAILYLEQEAYTHMHTAETNMTFFVEKGTVAATINNKEHSYKSEESFTVDKNDRYKVTGKSQGGTTLNVVYLR</sequence>
<dbReference type="AlphaFoldDB" id="A0A1Y1S6I8"/>
<feature type="compositionally biased region" description="Basic and acidic residues" evidence="1">
    <location>
        <begin position="203"/>
        <end position="212"/>
    </location>
</feature>
<dbReference type="Proteomes" id="UP000192639">
    <property type="component" value="Unassembled WGS sequence"/>
</dbReference>
<feature type="compositionally biased region" description="Basic residues" evidence="1">
    <location>
        <begin position="213"/>
        <end position="248"/>
    </location>
</feature>
<evidence type="ECO:0000313" key="2">
    <source>
        <dbReference type="EMBL" id="ORD93997.1"/>
    </source>
</evidence>
<accession>A0A1Y1S6I8</accession>
<organism evidence="2 3">
    <name type="scientific">Enterospora canceri</name>
    <dbReference type="NCBI Taxonomy" id="1081671"/>
    <lineage>
        <taxon>Eukaryota</taxon>
        <taxon>Fungi</taxon>
        <taxon>Fungi incertae sedis</taxon>
        <taxon>Microsporidia</taxon>
        <taxon>Enterocytozoonidae</taxon>
        <taxon>Enterospora</taxon>
    </lineage>
</organism>
<evidence type="ECO:0000256" key="1">
    <source>
        <dbReference type="SAM" id="MobiDB-lite"/>
    </source>
</evidence>
<dbReference type="EMBL" id="LWDP01000036">
    <property type="protein sequence ID" value="ORD93997.1"/>
    <property type="molecule type" value="Genomic_DNA"/>
</dbReference>
<dbReference type="VEuPathDB" id="MicrosporidiaDB:ECANGB1_1274"/>
<feature type="region of interest" description="Disordered" evidence="1">
    <location>
        <begin position="185"/>
        <end position="257"/>
    </location>
</feature>
<dbReference type="InterPro" id="IPR014710">
    <property type="entry name" value="RmlC-like_jellyroll"/>
</dbReference>
<dbReference type="Gene3D" id="2.60.120.10">
    <property type="entry name" value="Jelly Rolls"/>
    <property type="match status" value="1"/>
</dbReference>
<keyword evidence="3" id="KW-1185">Reference proteome</keyword>
<comment type="caution">
    <text evidence="2">The sequence shown here is derived from an EMBL/GenBank/DDBJ whole genome shotgun (WGS) entry which is preliminary data.</text>
</comment>
<proteinExistence type="predicted"/>
<evidence type="ECO:0000313" key="3">
    <source>
        <dbReference type="Proteomes" id="UP000192639"/>
    </source>
</evidence>
<dbReference type="SUPFAM" id="SSF51182">
    <property type="entry name" value="RmlC-like cupins"/>
    <property type="match status" value="1"/>
</dbReference>
<gene>
    <name evidence="2" type="ORF">ECANGB1_1274</name>
</gene>